<keyword evidence="2 7" id="KW-0812">Transmembrane</keyword>
<evidence type="ECO:0000256" key="4">
    <source>
        <dbReference type="ARBA" id="ARBA00022840"/>
    </source>
</evidence>
<keyword evidence="3" id="KW-0547">Nucleotide-binding</keyword>
<reference evidence="10 11" key="1">
    <citation type="submission" date="2019-09" db="EMBL/GenBank/DDBJ databases">
        <title>Draft genome sequencing and comparative genomics of hatchery-associated Vibrios.</title>
        <authorList>
            <person name="Kehlet-Delgado H."/>
            <person name="Mueller R.S."/>
        </authorList>
    </citation>
    <scope>NUCLEOTIDE SEQUENCE [LARGE SCALE GENOMIC DNA]</scope>
    <source>
        <strain evidence="10 11">00-90-10</strain>
    </source>
</reference>
<evidence type="ECO:0000256" key="7">
    <source>
        <dbReference type="SAM" id="Phobius"/>
    </source>
</evidence>
<evidence type="ECO:0000256" key="5">
    <source>
        <dbReference type="ARBA" id="ARBA00022989"/>
    </source>
</evidence>
<protein>
    <submittedName>
        <fullName evidence="10">Type I secretion system permease/ATPase</fullName>
    </submittedName>
</protein>
<dbReference type="InterPro" id="IPR003593">
    <property type="entry name" value="AAA+_ATPase"/>
</dbReference>
<keyword evidence="4" id="KW-0067">ATP-binding</keyword>
<dbReference type="InterPro" id="IPR010128">
    <property type="entry name" value="ATPase_T1SS_PrtD-like"/>
</dbReference>
<evidence type="ECO:0000256" key="2">
    <source>
        <dbReference type="ARBA" id="ARBA00022692"/>
    </source>
</evidence>
<evidence type="ECO:0000313" key="11">
    <source>
        <dbReference type="Proteomes" id="UP000525336"/>
    </source>
</evidence>
<dbReference type="GO" id="GO:0016887">
    <property type="term" value="F:ATP hydrolysis activity"/>
    <property type="evidence" value="ECO:0007669"/>
    <property type="project" value="InterPro"/>
</dbReference>
<dbReference type="Gene3D" id="1.20.1560.10">
    <property type="entry name" value="ABC transporter type 1, transmembrane domain"/>
    <property type="match status" value="1"/>
</dbReference>
<dbReference type="PROSITE" id="PS00211">
    <property type="entry name" value="ABC_TRANSPORTER_1"/>
    <property type="match status" value="1"/>
</dbReference>
<dbReference type="SUPFAM" id="SSF52540">
    <property type="entry name" value="P-loop containing nucleoside triphosphate hydrolases"/>
    <property type="match status" value="1"/>
</dbReference>
<dbReference type="GO" id="GO:0030256">
    <property type="term" value="C:type I protein secretion system complex"/>
    <property type="evidence" value="ECO:0007669"/>
    <property type="project" value="InterPro"/>
</dbReference>
<comment type="subcellular location">
    <subcellularLocation>
        <location evidence="1">Cell membrane</location>
        <topology evidence="1">Multi-pass membrane protein</topology>
    </subcellularLocation>
</comment>
<dbReference type="NCBIfam" id="TIGR01842">
    <property type="entry name" value="type_I_sec_PrtD"/>
    <property type="match status" value="1"/>
</dbReference>
<keyword evidence="6 7" id="KW-0472">Membrane</keyword>
<dbReference type="EMBL" id="VTXW01000021">
    <property type="protein sequence ID" value="NOH35377.1"/>
    <property type="molecule type" value="Genomic_DNA"/>
</dbReference>
<dbReference type="GO" id="GO:0030253">
    <property type="term" value="P:protein secretion by the type I secretion system"/>
    <property type="evidence" value="ECO:0007669"/>
    <property type="project" value="InterPro"/>
</dbReference>
<comment type="caution">
    <text evidence="10">The sequence shown here is derived from an EMBL/GenBank/DDBJ whole genome shotgun (WGS) entry which is preliminary data.</text>
</comment>
<dbReference type="SUPFAM" id="SSF90123">
    <property type="entry name" value="ABC transporter transmembrane region"/>
    <property type="match status" value="1"/>
</dbReference>
<accession>A0A7Y4DTI6</accession>
<sequence>MITSMHMSSNPYKDSQHQTEVVMSNVCKSTTIVDHEKHKKLSKSLLLFLVMVSSITNILFLVIPLFSMQVFDRVLSSESKETLLMLSVIAIFLLSIQSLLDWTRTQIALRYSYKIEQQTTNLAFSSSMSHSLRTNSAAMQPLSDLARLKATLSSPGIFALFDAPFTPVFLFVMYLMHPMLGHFALVGALLLGFISIVSMYVTNKLKANVSQGTGSLSTLTSDWLQNSDAIHALGMQENLLKKWKKESINPTVDKARSDTTNRTITAIAKYVRMLLQIGILCTSVILVLGNEVGAGVLIAASMLMSRVLSPLEQAIHNWQSWSEGWKAHKRLLNLAPEATSSLVELPKLEGEIKFENVTLKYPGSKEPAFRKLNFAVPAGHSMCIVGDSDSGKSLLAKAILGIVEPIKGDIRIDGATQNQRHQSTTGKQIGYVAQHNELLSGTIGQNICRFDENAEAKDIVEAAKLAGVHQMILSLPNGYQTVVGSLGQHLSGGQQQRIALARALYTKPTLLVLDEPGSNLDFSGQASLTEFVARANKKHITVILISHQVSLLQHTSLCMQIHDGQVKRFGKTHEVLNLPQSKPSLVESA</sequence>
<dbReference type="Pfam" id="PF00005">
    <property type="entry name" value="ABC_tran"/>
    <property type="match status" value="1"/>
</dbReference>
<dbReference type="GO" id="GO:0005886">
    <property type="term" value="C:plasma membrane"/>
    <property type="evidence" value="ECO:0007669"/>
    <property type="project" value="UniProtKB-SubCell"/>
</dbReference>
<evidence type="ECO:0000259" key="9">
    <source>
        <dbReference type="PROSITE" id="PS50929"/>
    </source>
</evidence>
<feature type="domain" description="ABC transporter" evidence="8">
    <location>
        <begin position="352"/>
        <end position="588"/>
    </location>
</feature>
<feature type="transmembrane region" description="Helical" evidence="7">
    <location>
        <begin position="83"/>
        <end position="100"/>
    </location>
</feature>
<dbReference type="PROSITE" id="PS50893">
    <property type="entry name" value="ABC_TRANSPORTER_2"/>
    <property type="match status" value="1"/>
</dbReference>
<feature type="transmembrane region" description="Helical" evidence="7">
    <location>
        <begin position="45"/>
        <end position="71"/>
    </location>
</feature>
<dbReference type="AlphaFoldDB" id="A0A7Y4DTI6"/>
<evidence type="ECO:0000256" key="3">
    <source>
        <dbReference type="ARBA" id="ARBA00022741"/>
    </source>
</evidence>
<proteinExistence type="predicted"/>
<dbReference type="Gene3D" id="3.40.50.300">
    <property type="entry name" value="P-loop containing nucleotide triphosphate hydrolases"/>
    <property type="match status" value="1"/>
</dbReference>
<dbReference type="InterPro" id="IPR011527">
    <property type="entry name" value="ABC1_TM_dom"/>
</dbReference>
<dbReference type="PANTHER" id="PTHR43394:SF1">
    <property type="entry name" value="ATP-BINDING CASSETTE SUB-FAMILY B MEMBER 10, MITOCHONDRIAL"/>
    <property type="match status" value="1"/>
</dbReference>
<dbReference type="InterPro" id="IPR039421">
    <property type="entry name" value="Type_1_exporter"/>
</dbReference>
<evidence type="ECO:0000256" key="6">
    <source>
        <dbReference type="ARBA" id="ARBA00023136"/>
    </source>
</evidence>
<dbReference type="InterPro" id="IPR017871">
    <property type="entry name" value="ABC_transporter-like_CS"/>
</dbReference>
<feature type="domain" description="ABC transmembrane type-1" evidence="9">
    <location>
        <begin position="47"/>
        <end position="323"/>
    </location>
</feature>
<organism evidence="10 11">
    <name type="scientific">Vibrio chagasii</name>
    <dbReference type="NCBI Taxonomy" id="170679"/>
    <lineage>
        <taxon>Bacteria</taxon>
        <taxon>Pseudomonadati</taxon>
        <taxon>Pseudomonadota</taxon>
        <taxon>Gammaproteobacteria</taxon>
        <taxon>Vibrionales</taxon>
        <taxon>Vibrionaceae</taxon>
        <taxon>Vibrio</taxon>
    </lineage>
</organism>
<dbReference type="InterPro" id="IPR003439">
    <property type="entry name" value="ABC_transporter-like_ATP-bd"/>
</dbReference>
<dbReference type="GO" id="GO:0005524">
    <property type="term" value="F:ATP binding"/>
    <property type="evidence" value="ECO:0007669"/>
    <property type="project" value="UniProtKB-KW"/>
</dbReference>
<evidence type="ECO:0000259" key="8">
    <source>
        <dbReference type="PROSITE" id="PS50893"/>
    </source>
</evidence>
<evidence type="ECO:0000313" key="10">
    <source>
        <dbReference type="EMBL" id="NOH35377.1"/>
    </source>
</evidence>
<feature type="transmembrane region" description="Helical" evidence="7">
    <location>
        <begin position="277"/>
        <end position="304"/>
    </location>
</feature>
<dbReference type="PANTHER" id="PTHR43394">
    <property type="entry name" value="ATP-DEPENDENT PERMEASE MDL1, MITOCHONDRIAL"/>
    <property type="match status" value="1"/>
</dbReference>
<dbReference type="GO" id="GO:0015421">
    <property type="term" value="F:ABC-type oligopeptide transporter activity"/>
    <property type="evidence" value="ECO:0007669"/>
    <property type="project" value="TreeGrafter"/>
</dbReference>
<feature type="transmembrane region" description="Helical" evidence="7">
    <location>
        <begin position="157"/>
        <end position="176"/>
    </location>
</feature>
<dbReference type="InterPro" id="IPR036640">
    <property type="entry name" value="ABC1_TM_sf"/>
</dbReference>
<dbReference type="Pfam" id="PF00664">
    <property type="entry name" value="ABC_membrane"/>
    <property type="match status" value="1"/>
</dbReference>
<gene>
    <name evidence="10" type="ORF">F0245_18755</name>
</gene>
<evidence type="ECO:0000256" key="1">
    <source>
        <dbReference type="ARBA" id="ARBA00004651"/>
    </source>
</evidence>
<dbReference type="SMART" id="SM00382">
    <property type="entry name" value="AAA"/>
    <property type="match status" value="1"/>
</dbReference>
<name>A0A7Y4DTI6_9VIBR</name>
<dbReference type="InterPro" id="IPR027417">
    <property type="entry name" value="P-loop_NTPase"/>
</dbReference>
<feature type="transmembrane region" description="Helical" evidence="7">
    <location>
        <begin position="182"/>
        <end position="201"/>
    </location>
</feature>
<keyword evidence="5 7" id="KW-1133">Transmembrane helix</keyword>
<dbReference type="Proteomes" id="UP000525336">
    <property type="component" value="Unassembled WGS sequence"/>
</dbReference>
<dbReference type="PROSITE" id="PS50929">
    <property type="entry name" value="ABC_TM1F"/>
    <property type="match status" value="1"/>
</dbReference>